<dbReference type="GO" id="GO:0000172">
    <property type="term" value="C:ribonuclease MRP complex"/>
    <property type="evidence" value="ECO:0007669"/>
    <property type="project" value="TreeGrafter"/>
</dbReference>
<dbReference type="GO" id="GO:0000171">
    <property type="term" value="F:ribonuclease MRP activity"/>
    <property type="evidence" value="ECO:0007669"/>
    <property type="project" value="TreeGrafter"/>
</dbReference>
<organism evidence="1 2">
    <name type="scientific">Pleurodeles waltl</name>
    <name type="common">Iberian ribbed newt</name>
    <dbReference type="NCBI Taxonomy" id="8319"/>
    <lineage>
        <taxon>Eukaryota</taxon>
        <taxon>Metazoa</taxon>
        <taxon>Chordata</taxon>
        <taxon>Craniata</taxon>
        <taxon>Vertebrata</taxon>
        <taxon>Euteleostomi</taxon>
        <taxon>Amphibia</taxon>
        <taxon>Batrachia</taxon>
        <taxon>Caudata</taxon>
        <taxon>Salamandroidea</taxon>
        <taxon>Salamandridae</taxon>
        <taxon>Pleurodelinae</taxon>
        <taxon>Pleurodeles</taxon>
    </lineage>
</organism>
<accession>A0AAV7VKM5</accession>
<name>A0AAV7VKM5_PLEWA</name>
<proteinExistence type="predicted"/>
<dbReference type="GO" id="GO:0000447">
    <property type="term" value="P:endonucleolytic cleavage in ITS1 to separate SSU-rRNA from 5.8S rRNA and LSU-rRNA from tricistronic rRNA transcript (SSU-rRNA, 5.8S rRNA, LSU-rRNA)"/>
    <property type="evidence" value="ECO:0007669"/>
    <property type="project" value="TreeGrafter"/>
</dbReference>
<reference evidence="1" key="1">
    <citation type="journal article" date="2022" name="bioRxiv">
        <title>Sequencing and chromosome-scale assembly of the giantPleurodeles waltlgenome.</title>
        <authorList>
            <person name="Brown T."/>
            <person name="Elewa A."/>
            <person name="Iarovenko S."/>
            <person name="Subramanian E."/>
            <person name="Araus A.J."/>
            <person name="Petzold A."/>
            <person name="Susuki M."/>
            <person name="Suzuki K.-i.T."/>
            <person name="Hayashi T."/>
            <person name="Toyoda A."/>
            <person name="Oliveira C."/>
            <person name="Osipova E."/>
            <person name="Leigh N.D."/>
            <person name="Simon A."/>
            <person name="Yun M.H."/>
        </authorList>
    </citation>
    <scope>NUCLEOTIDE SEQUENCE</scope>
    <source>
        <strain evidence="1">20211129_DDA</strain>
        <tissue evidence="1">Liver</tissue>
    </source>
</reference>
<dbReference type="GO" id="GO:0030681">
    <property type="term" value="C:multimeric ribonuclease P complex"/>
    <property type="evidence" value="ECO:0007669"/>
    <property type="project" value="TreeGrafter"/>
</dbReference>
<evidence type="ECO:0000313" key="2">
    <source>
        <dbReference type="Proteomes" id="UP001066276"/>
    </source>
</evidence>
<dbReference type="AlphaFoldDB" id="A0AAV7VKM5"/>
<dbReference type="EMBL" id="JANPWB010000003">
    <property type="protein sequence ID" value="KAJ1200730.1"/>
    <property type="molecule type" value="Genomic_DNA"/>
</dbReference>
<sequence>MAMLRRLEQTPRYLLVCDRSSFKGEKSKHAERVREHPFNYRVSFLIPECGSLPEGLKNTINNMGKFYLIKNVSLHELASTEFINMFIKKGSFYALSYNTKIDQDNCVAVLPTGKLILSVDKDTFEDLGLEGVRSHYAGKTPMKYIIKIDLTEAAFAPDGKKYKRVTWALTEKKSMNFDFLMAWHCTGVEGAVESMIKSYFSKYETKEHCPKIDMRILRDLPCPVVQNLDYKGKPEESCSAEELFDWIGAVSNNVDCNNHADSFISTYGCPDPSTVLDQAYLCTVSGFIIPDKVYELLEHLRLYFEEPKLSQWLTLTVHGFADSPVSWRENEHGFFKGGENLYTFVIFNNQDYWLLMAVGTNDDCPP</sequence>
<dbReference type="GO" id="GO:0004526">
    <property type="term" value="F:ribonuclease P activity"/>
    <property type="evidence" value="ECO:0007669"/>
    <property type="project" value="TreeGrafter"/>
</dbReference>
<dbReference type="Proteomes" id="UP001066276">
    <property type="component" value="Chromosome 2_1"/>
</dbReference>
<dbReference type="Pfam" id="PF08584">
    <property type="entry name" value="Ribonuc_P_40"/>
    <property type="match status" value="1"/>
</dbReference>
<dbReference type="GO" id="GO:0001682">
    <property type="term" value="P:tRNA 5'-leader removal"/>
    <property type="evidence" value="ECO:0007669"/>
    <property type="project" value="InterPro"/>
</dbReference>
<evidence type="ECO:0000313" key="1">
    <source>
        <dbReference type="EMBL" id="KAJ1200730.1"/>
    </source>
</evidence>
<keyword evidence="2" id="KW-1185">Reference proteome</keyword>
<dbReference type="PANTHER" id="PTHR15396">
    <property type="entry name" value="RIBONUCLEASE P PROTEIN SUBUNIT P40"/>
    <property type="match status" value="1"/>
</dbReference>
<gene>
    <name evidence="1" type="ORF">NDU88_004551</name>
</gene>
<comment type="caution">
    <text evidence="1">The sequence shown here is derived from an EMBL/GenBank/DDBJ whole genome shotgun (WGS) entry which is preliminary data.</text>
</comment>
<protein>
    <submittedName>
        <fullName evidence="1">Uncharacterized protein</fullName>
    </submittedName>
</protein>
<dbReference type="InterPro" id="IPR013893">
    <property type="entry name" value="RNase_P_Rpp40"/>
</dbReference>
<dbReference type="PANTHER" id="PTHR15396:SF1">
    <property type="entry name" value="RIBONUCLEASE P PROTEIN SUBUNIT P40"/>
    <property type="match status" value="1"/>
</dbReference>